<gene>
    <name evidence="2" type="ORF">KBTEX_00707</name>
</gene>
<evidence type="ECO:0000256" key="1">
    <source>
        <dbReference type="SAM" id="Phobius"/>
    </source>
</evidence>
<feature type="transmembrane region" description="Helical" evidence="1">
    <location>
        <begin position="7"/>
        <end position="30"/>
    </location>
</feature>
<feature type="transmembrane region" description="Helical" evidence="1">
    <location>
        <begin position="66"/>
        <end position="88"/>
    </location>
</feature>
<feature type="transmembrane region" description="Helical" evidence="1">
    <location>
        <begin position="36"/>
        <end position="54"/>
    </location>
</feature>
<name>A0A5B8R643_9ZZZZ</name>
<keyword evidence="1" id="KW-0812">Transmembrane</keyword>
<keyword evidence="1" id="KW-1133">Transmembrane helix</keyword>
<keyword evidence="1" id="KW-0472">Membrane</keyword>
<proteinExistence type="predicted"/>
<protein>
    <submittedName>
        <fullName evidence="2">Uncharacterized protein</fullName>
    </submittedName>
</protein>
<reference evidence="2" key="1">
    <citation type="submission" date="2019-06" db="EMBL/GenBank/DDBJ databases">
        <authorList>
            <person name="Murdoch R.W."/>
            <person name="Fathepure B."/>
        </authorList>
    </citation>
    <scope>NUCLEOTIDE SEQUENCE</scope>
</reference>
<accession>A0A5B8R643</accession>
<dbReference type="InterPro" id="IPR047730">
    <property type="entry name" value="ABZJ_00895-like"/>
</dbReference>
<feature type="transmembrane region" description="Helical" evidence="1">
    <location>
        <begin position="100"/>
        <end position="121"/>
    </location>
</feature>
<sequence length="134" mass="13931">MSIPGAILRFLLIYVMLLLAAGAVVDWLGLDAGSGVNIGILCASVLWVCDAFGRRNGRYFSNGERNAVFLGMVIVDVAVQGGVTAAVLAAEEGPVDRGAVALGLLVVGLSHMVLIGVVVALSRRGLRRRGIVTD</sequence>
<dbReference type="EMBL" id="MN079083">
    <property type="protein sequence ID" value="QEA04399.1"/>
    <property type="molecule type" value="Genomic_DNA"/>
</dbReference>
<dbReference type="AlphaFoldDB" id="A0A5B8R643"/>
<organism evidence="2">
    <name type="scientific">uncultured organism</name>
    <dbReference type="NCBI Taxonomy" id="155900"/>
    <lineage>
        <taxon>unclassified sequences</taxon>
        <taxon>environmental samples</taxon>
    </lineage>
</organism>
<dbReference type="NCBIfam" id="NF038216">
    <property type="entry name" value="ABZJ_00895_fam"/>
    <property type="match status" value="1"/>
</dbReference>
<evidence type="ECO:0000313" key="2">
    <source>
        <dbReference type="EMBL" id="QEA04399.1"/>
    </source>
</evidence>